<comment type="caution">
    <text evidence="1">The sequence shown here is derived from an EMBL/GenBank/DDBJ whole genome shotgun (WGS) entry which is preliminary data.</text>
</comment>
<evidence type="ECO:0000313" key="1">
    <source>
        <dbReference type="EMBL" id="NAW11738.1"/>
    </source>
</evidence>
<accession>A0A7X4VZ62</accession>
<dbReference type="RefSeq" id="WP_161422463.1">
    <property type="nucleotide sequence ID" value="NZ_JARWMY010000003.1"/>
</dbReference>
<gene>
    <name evidence="1" type="ORF">GRB80_02640</name>
</gene>
<organism evidence="1 2">
    <name type="scientific">Halomonas icarae</name>
    <dbReference type="NCBI Taxonomy" id="2691040"/>
    <lineage>
        <taxon>Bacteria</taxon>
        <taxon>Pseudomonadati</taxon>
        <taxon>Pseudomonadota</taxon>
        <taxon>Gammaproteobacteria</taxon>
        <taxon>Oceanospirillales</taxon>
        <taxon>Halomonadaceae</taxon>
        <taxon>Halomonas</taxon>
    </lineage>
</organism>
<sequence length="198" mass="21679">MILRTLSLLRSLQGASQTASQARGTVQQASDYRWLRHELRHGTLTHSDARLADGTPGVAITLAYPATTGRMAGGSWPVSPAARERCHVAGQHACRAAGAPAYHTLESLSRGLAEGGIAVLRDAARFQYLLDRDALGLAWCRPESLPKDLSARLAEPGVETGWLLLELRVPETTPPQRLSGTWLDTCLDRYRRILPRQH</sequence>
<dbReference type="Proteomes" id="UP000448235">
    <property type="component" value="Unassembled WGS sequence"/>
</dbReference>
<dbReference type="AlphaFoldDB" id="A0A7X4VZ62"/>
<proteinExistence type="predicted"/>
<dbReference type="EMBL" id="WUTS01000001">
    <property type="protein sequence ID" value="NAW11738.1"/>
    <property type="molecule type" value="Genomic_DNA"/>
</dbReference>
<evidence type="ECO:0000313" key="2">
    <source>
        <dbReference type="Proteomes" id="UP000448235"/>
    </source>
</evidence>
<protein>
    <submittedName>
        <fullName evidence="1">Uncharacterized protein</fullName>
    </submittedName>
</protein>
<keyword evidence="2" id="KW-1185">Reference proteome</keyword>
<name>A0A7X4VZ62_9GAMM</name>
<reference evidence="1 2" key="1">
    <citation type="submission" date="2019-12" db="EMBL/GenBank/DDBJ databases">
        <title>Draft genome sequencing of Halomonas icarensis D1-1.</title>
        <authorList>
            <person name="Pandiyan K."/>
            <person name="Kushwaha P."/>
            <person name="Gowdham M."/>
            <person name="Chakdar H."/>
            <person name="Singh A."/>
            <person name="Kumar M."/>
            <person name="Saxena A.K."/>
        </authorList>
    </citation>
    <scope>NUCLEOTIDE SEQUENCE [LARGE SCALE GENOMIC DNA]</scope>
    <source>
        <strain evidence="1 2">D1-1</strain>
    </source>
</reference>